<keyword evidence="5" id="KW-0680">Restriction system</keyword>
<dbReference type="EMBL" id="JACHXN010000032">
    <property type="protein sequence ID" value="MBB3149452.1"/>
    <property type="molecule type" value="Genomic_DNA"/>
</dbReference>
<dbReference type="InterPro" id="IPR001525">
    <property type="entry name" value="C5_MeTfrase"/>
</dbReference>
<evidence type="ECO:0000256" key="1">
    <source>
        <dbReference type="ARBA" id="ARBA00011975"/>
    </source>
</evidence>
<comment type="caution">
    <text evidence="9">The sequence shown here is derived from an EMBL/GenBank/DDBJ whole genome shotgun (WGS) entry which is preliminary data.</text>
</comment>
<evidence type="ECO:0000256" key="7">
    <source>
        <dbReference type="PROSITE-ProRule" id="PRU01016"/>
    </source>
</evidence>
<evidence type="ECO:0000313" key="9">
    <source>
        <dbReference type="EMBL" id="MBB3149452.1"/>
    </source>
</evidence>
<dbReference type="SUPFAM" id="SSF53335">
    <property type="entry name" value="S-adenosyl-L-methionine-dependent methyltransferases"/>
    <property type="match status" value="1"/>
</dbReference>
<dbReference type="GO" id="GO:0032259">
    <property type="term" value="P:methylation"/>
    <property type="evidence" value="ECO:0007669"/>
    <property type="project" value="UniProtKB-KW"/>
</dbReference>
<evidence type="ECO:0000256" key="6">
    <source>
        <dbReference type="ARBA" id="ARBA00047422"/>
    </source>
</evidence>
<dbReference type="GO" id="GO:0044027">
    <property type="term" value="P:negative regulation of gene expression via chromosomal CpG island methylation"/>
    <property type="evidence" value="ECO:0007669"/>
    <property type="project" value="TreeGrafter"/>
</dbReference>
<organism evidence="9 10">
    <name type="scientific">Phyllobacterium trifolii</name>
    <dbReference type="NCBI Taxonomy" id="300193"/>
    <lineage>
        <taxon>Bacteria</taxon>
        <taxon>Pseudomonadati</taxon>
        <taxon>Pseudomonadota</taxon>
        <taxon>Alphaproteobacteria</taxon>
        <taxon>Hyphomicrobiales</taxon>
        <taxon>Phyllobacteriaceae</taxon>
        <taxon>Phyllobacterium</taxon>
    </lineage>
</organism>
<feature type="active site" evidence="7">
    <location>
        <position position="23"/>
    </location>
</feature>
<dbReference type="PROSITE" id="PS51679">
    <property type="entry name" value="SAM_MT_C5"/>
    <property type="match status" value="1"/>
</dbReference>
<keyword evidence="3 7" id="KW-0808">Transferase</keyword>
<evidence type="ECO:0000256" key="2">
    <source>
        <dbReference type="ARBA" id="ARBA00022603"/>
    </source>
</evidence>
<dbReference type="Gene3D" id="3.90.120.10">
    <property type="entry name" value="DNA Methylase, subunit A, domain 2"/>
    <property type="match status" value="1"/>
</dbReference>
<evidence type="ECO:0000256" key="3">
    <source>
        <dbReference type="ARBA" id="ARBA00022679"/>
    </source>
</evidence>
<sequence>MLADIAPELAQIKADIIFGGPPCRPFSKAGKQRGDNDALAALTEAFAVIVAANRPKYFVMENVAGITKSAVFKRALGIFRNAGYAISEDVFDAADFGAAQRRKRCICAGALGDADGWLFDYINQYRQAPVSIADILGPDIGTTLYSSVDPTHGKAWSRGGIHADRDLAFKKGRGSSKAGYIRKADLALLQQSGEGRRFIWRYPGGKNSGCLVPVDQPHSTIISSTKTPFSKNYRPTREEPVDLRIIDRLTFEDLSLLSGFPANWVWSVNQAKGKAASTTKGISHSSLFQMLANSVLPPMAEAIGRAIGDHHKRKVLQPAKGATPFKITREYQTWLRQVKHLHGQPLTQEQSDLRNVKKLVAGRKLKSAEDELQAFDIMPTTLAPSRRSNLRRALSHLCEFEHIKSYVDCGMIAKSDLFKPDGWLDWYLASYYKPAEQEVRPPAIILGKNRKNSGTDATATDSRIVETADQ</sequence>
<accession>A0A839UL60</accession>
<keyword evidence="2 7" id="KW-0489">Methyltransferase</keyword>
<dbReference type="PROSITE" id="PS00094">
    <property type="entry name" value="C5_MTASE_1"/>
    <property type="match status" value="1"/>
</dbReference>
<dbReference type="EC" id="2.1.1.37" evidence="1"/>
<dbReference type="Proteomes" id="UP000554520">
    <property type="component" value="Unassembled WGS sequence"/>
</dbReference>
<dbReference type="Gene3D" id="3.40.50.150">
    <property type="entry name" value="Vaccinia Virus protein VP39"/>
    <property type="match status" value="1"/>
</dbReference>
<comment type="similarity">
    <text evidence="7">Belongs to the class I-like SAM-binding methyltransferase superfamily. C5-methyltransferase family.</text>
</comment>
<dbReference type="InterPro" id="IPR029063">
    <property type="entry name" value="SAM-dependent_MTases_sf"/>
</dbReference>
<dbReference type="GO" id="GO:0003886">
    <property type="term" value="F:DNA (cytosine-5-)-methyltransferase activity"/>
    <property type="evidence" value="ECO:0007669"/>
    <property type="project" value="UniProtKB-EC"/>
</dbReference>
<evidence type="ECO:0000256" key="4">
    <source>
        <dbReference type="ARBA" id="ARBA00022691"/>
    </source>
</evidence>
<dbReference type="RefSeq" id="WP_183665223.1">
    <property type="nucleotide sequence ID" value="NZ_JACHXN010000032.1"/>
</dbReference>
<feature type="compositionally biased region" description="Polar residues" evidence="8">
    <location>
        <begin position="452"/>
        <end position="461"/>
    </location>
</feature>
<feature type="region of interest" description="Disordered" evidence="8">
    <location>
        <begin position="446"/>
        <end position="470"/>
    </location>
</feature>
<proteinExistence type="inferred from homology"/>
<evidence type="ECO:0000256" key="5">
    <source>
        <dbReference type="ARBA" id="ARBA00022747"/>
    </source>
</evidence>
<dbReference type="GO" id="GO:0003677">
    <property type="term" value="F:DNA binding"/>
    <property type="evidence" value="ECO:0007669"/>
    <property type="project" value="TreeGrafter"/>
</dbReference>
<keyword evidence="4 7" id="KW-0949">S-adenosyl-L-methionine</keyword>
<dbReference type="Pfam" id="PF00145">
    <property type="entry name" value="DNA_methylase"/>
    <property type="match status" value="1"/>
</dbReference>
<keyword evidence="10" id="KW-1185">Reference proteome</keyword>
<protein>
    <recommendedName>
        <fullName evidence="1">DNA (cytosine-5-)-methyltransferase</fullName>
        <ecNumber evidence="1">2.1.1.37</ecNumber>
    </recommendedName>
</protein>
<evidence type="ECO:0000313" key="10">
    <source>
        <dbReference type="Proteomes" id="UP000554520"/>
    </source>
</evidence>
<gene>
    <name evidence="9" type="ORF">FHS21_005905</name>
</gene>
<comment type="catalytic activity">
    <reaction evidence="6">
        <text>a 2'-deoxycytidine in DNA + S-adenosyl-L-methionine = a 5-methyl-2'-deoxycytidine in DNA + S-adenosyl-L-homocysteine + H(+)</text>
        <dbReference type="Rhea" id="RHEA:13681"/>
        <dbReference type="Rhea" id="RHEA-COMP:11369"/>
        <dbReference type="Rhea" id="RHEA-COMP:11370"/>
        <dbReference type="ChEBI" id="CHEBI:15378"/>
        <dbReference type="ChEBI" id="CHEBI:57856"/>
        <dbReference type="ChEBI" id="CHEBI:59789"/>
        <dbReference type="ChEBI" id="CHEBI:85452"/>
        <dbReference type="ChEBI" id="CHEBI:85454"/>
        <dbReference type="EC" id="2.1.1.37"/>
    </reaction>
</comment>
<evidence type="ECO:0000256" key="8">
    <source>
        <dbReference type="SAM" id="MobiDB-lite"/>
    </source>
</evidence>
<name>A0A839UL60_9HYPH</name>
<dbReference type="GO" id="GO:0009307">
    <property type="term" value="P:DNA restriction-modification system"/>
    <property type="evidence" value="ECO:0007669"/>
    <property type="project" value="UniProtKB-KW"/>
</dbReference>
<dbReference type="InterPro" id="IPR018117">
    <property type="entry name" value="C5_DNA_meth_AS"/>
</dbReference>
<dbReference type="AlphaFoldDB" id="A0A839UL60"/>
<dbReference type="PANTHER" id="PTHR10629:SF52">
    <property type="entry name" value="DNA (CYTOSINE-5)-METHYLTRANSFERASE 1"/>
    <property type="match status" value="1"/>
</dbReference>
<dbReference type="PANTHER" id="PTHR10629">
    <property type="entry name" value="CYTOSINE-SPECIFIC METHYLTRANSFERASE"/>
    <property type="match status" value="1"/>
</dbReference>
<reference evidence="9 10" key="1">
    <citation type="submission" date="2020-08" db="EMBL/GenBank/DDBJ databases">
        <title>Genomic Encyclopedia of Type Strains, Phase III (KMG-III): the genomes of soil and plant-associated and newly described type strains.</title>
        <authorList>
            <person name="Whitman W."/>
        </authorList>
    </citation>
    <scope>NUCLEOTIDE SEQUENCE [LARGE SCALE GENOMIC DNA]</scope>
    <source>
        <strain evidence="9 10">CECT 7015</strain>
    </source>
</reference>
<dbReference type="InterPro" id="IPR050390">
    <property type="entry name" value="C5-Methyltransferase"/>
</dbReference>